<dbReference type="AlphaFoldDB" id="A0A1G2FAM4"/>
<feature type="domain" description="Amine oxidase" evidence="1">
    <location>
        <begin position="13"/>
        <end position="264"/>
    </location>
</feature>
<gene>
    <name evidence="2" type="ORF">A2815_02170</name>
</gene>
<dbReference type="InterPro" id="IPR036188">
    <property type="entry name" value="FAD/NAD-bd_sf"/>
</dbReference>
<dbReference type="PROSITE" id="PS51257">
    <property type="entry name" value="PROKAR_LIPOPROTEIN"/>
    <property type="match status" value="1"/>
</dbReference>
<name>A0A1G2FAM4_9BACT</name>
<dbReference type="EMBL" id="MHMY01000018">
    <property type="protein sequence ID" value="OGZ35124.1"/>
    <property type="molecule type" value="Genomic_DNA"/>
</dbReference>
<accession>A0A1G2FAM4</accession>
<evidence type="ECO:0000313" key="3">
    <source>
        <dbReference type="Proteomes" id="UP000176974"/>
    </source>
</evidence>
<evidence type="ECO:0000259" key="1">
    <source>
        <dbReference type="Pfam" id="PF01593"/>
    </source>
</evidence>
<dbReference type="InterPro" id="IPR050464">
    <property type="entry name" value="Zeta_carotene_desat/Oxidored"/>
</dbReference>
<dbReference type="GO" id="GO:0016491">
    <property type="term" value="F:oxidoreductase activity"/>
    <property type="evidence" value="ECO:0007669"/>
    <property type="project" value="InterPro"/>
</dbReference>
<organism evidence="2 3">
    <name type="scientific">Candidatus Portnoybacteria bacterium RIFCSPHIGHO2_01_FULL_40_12b</name>
    <dbReference type="NCBI Taxonomy" id="1801994"/>
    <lineage>
        <taxon>Bacteria</taxon>
        <taxon>Candidatus Portnoyibacteriota</taxon>
    </lineage>
</organism>
<dbReference type="Pfam" id="PF01593">
    <property type="entry name" value="Amino_oxidase"/>
    <property type="match status" value="1"/>
</dbReference>
<dbReference type="Proteomes" id="UP000176974">
    <property type="component" value="Unassembled WGS sequence"/>
</dbReference>
<dbReference type="PANTHER" id="PTHR42923">
    <property type="entry name" value="PROTOPORPHYRINOGEN OXIDASE"/>
    <property type="match status" value="1"/>
</dbReference>
<comment type="caution">
    <text evidence="2">The sequence shown here is derived from an EMBL/GenBank/DDBJ whole genome shotgun (WGS) entry which is preliminary data.</text>
</comment>
<protein>
    <recommendedName>
        <fullName evidence="1">Amine oxidase domain-containing protein</fullName>
    </recommendedName>
</protein>
<dbReference type="InterPro" id="IPR002937">
    <property type="entry name" value="Amino_oxidase"/>
</dbReference>
<proteinExistence type="predicted"/>
<sequence>MVKPKIIIIGGGISGLACAYKLAKTGKFEIHIHEKDEILGGRLFDVFAGRVLLDETSYPNMLWFTKEIGLMGELDKVTSSDFGFLLPNKKIISGKRVPLHLLKEFVFRKRSLKLFLDSFKFIRYIQSLRFNIDKYESNLPNQEELRSISFEKFMAKYPPEIQQLIIKPVQMMCSPDDYEKIDAETGIFFAWVIYAMKKGYFMSRAPKVYADAFIKIAKELGINIHLNSEIQKVERGKKYKVIFSDGSTEDADTVICSAPLTESEKILGINFGIEYSLMRGVFIKGDFKYKFPLILSAFPESNINVIYNWGEHQVFYPLNNWLEPKSQNKTPVELNIDYLYKKEWEFIKEIRSSVGIPLNLRKKTPDLKQGDNLYVCGDFYGYTGLESAVSSAFKVAEEIIKLN</sequence>
<evidence type="ECO:0000313" key="2">
    <source>
        <dbReference type="EMBL" id="OGZ35124.1"/>
    </source>
</evidence>
<reference evidence="2 3" key="1">
    <citation type="journal article" date="2016" name="Nat. Commun.">
        <title>Thousands of microbial genomes shed light on interconnected biogeochemical processes in an aquifer system.</title>
        <authorList>
            <person name="Anantharaman K."/>
            <person name="Brown C.T."/>
            <person name="Hug L.A."/>
            <person name="Sharon I."/>
            <person name="Castelle C.J."/>
            <person name="Probst A.J."/>
            <person name="Thomas B.C."/>
            <person name="Singh A."/>
            <person name="Wilkins M.J."/>
            <person name="Karaoz U."/>
            <person name="Brodie E.L."/>
            <person name="Williams K.H."/>
            <person name="Hubbard S.S."/>
            <person name="Banfield J.F."/>
        </authorList>
    </citation>
    <scope>NUCLEOTIDE SEQUENCE [LARGE SCALE GENOMIC DNA]</scope>
</reference>
<dbReference type="Gene3D" id="3.50.50.60">
    <property type="entry name" value="FAD/NAD(P)-binding domain"/>
    <property type="match status" value="2"/>
</dbReference>
<dbReference type="SUPFAM" id="SSF51905">
    <property type="entry name" value="FAD/NAD(P)-binding domain"/>
    <property type="match status" value="1"/>
</dbReference>